<evidence type="ECO:0000313" key="3">
    <source>
        <dbReference type="Proteomes" id="UP000238701"/>
    </source>
</evidence>
<sequence>MKKLFALLIFCFLPLPLFSQDPAAWLATLPQAKDYVQHRASSYDRTGGNADFRTIAAGETLTLLDENGPGLISHIWITIASDDPHHLKALVLRMYWDGEASPSVETPIGDFFGLGLGDYYLYQSLPLAVGSDKALNCFFPMPFQKHARISITNEGAAKVDAFYFNIDYRAYSQALPADQLYFHAQYRQAAPNHGWTNQWNSNGDASVNDKKNLNGEGNYVWMEATGRGHFVGVTMSVLQNQDGWFGEGDDMFFVDGEKLPSINGTGSEDYFLGAWDFGDHAFSYGLFGAPVKGQELAGGRSSVYRFHLDSPIPFTKSLRATIEHGHANHRSDNYFSVAYWYQTEPHAAFPALPPLEQRIPKIIAVGGPGNAGK</sequence>
<dbReference type="Gene3D" id="2.60.120.1390">
    <property type="match status" value="2"/>
</dbReference>
<gene>
    <name evidence="2" type="ORF">SBA1_420004</name>
</gene>
<accession>A0A2U3KR16</accession>
<organism evidence="2 3">
    <name type="scientific">Candidatus Sulfotelmatobacter kueseliae</name>
    <dbReference type="NCBI Taxonomy" id="2042962"/>
    <lineage>
        <taxon>Bacteria</taxon>
        <taxon>Pseudomonadati</taxon>
        <taxon>Acidobacteriota</taxon>
        <taxon>Terriglobia</taxon>
        <taxon>Terriglobales</taxon>
        <taxon>Candidatus Korobacteraceae</taxon>
        <taxon>Candidatus Sulfotelmatobacter</taxon>
    </lineage>
</organism>
<keyword evidence="1" id="KW-0732">Signal</keyword>
<protein>
    <recommendedName>
        <fullName evidence="4">DUF2961 domain-containing protein</fullName>
    </recommendedName>
</protein>
<feature type="signal peptide" evidence="1">
    <location>
        <begin position="1"/>
        <end position="19"/>
    </location>
</feature>
<evidence type="ECO:0008006" key="4">
    <source>
        <dbReference type="Google" id="ProtNLM"/>
    </source>
</evidence>
<dbReference type="EMBL" id="OMOD01000136">
    <property type="protein sequence ID" value="SPF42084.1"/>
    <property type="molecule type" value="Genomic_DNA"/>
</dbReference>
<name>A0A2U3KR16_9BACT</name>
<dbReference type="Pfam" id="PF11175">
    <property type="entry name" value="DUF2961"/>
    <property type="match status" value="1"/>
</dbReference>
<evidence type="ECO:0000313" key="2">
    <source>
        <dbReference type="EMBL" id="SPF42084.1"/>
    </source>
</evidence>
<dbReference type="InterPro" id="IPR021345">
    <property type="entry name" value="DUF2961"/>
</dbReference>
<dbReference type="AlphaFoldDB" id="A0A2U3KR16"/>
<reference evidence="3" key="1">
    <citation type="submission" date="2018-02" db="EMBL/GenBank/DDBJ databases">
        <authorList>
            <person name="Hausmann B."/>
        </authorList>
    </citation>
    <scope>NUCLEOTIDE SEQUENCE [LARGE SCALE GENOMIC DNA]</scope>
    <source>
        <strain evidence="3">Peat soil MAG SbA1</strain>
    </source>
</reference>
<proteinExistence type="predicted"/>
<feature type="chain" id="PRO_5015620369" description="DUF2961 domain-containing protein" evidence="1">
    <location>
        <begin position="20"/>
        <end position="373"/>
    </location>
</feature>
<evidence type="ECO:0000256" key="1">
    <source>
        <dbReference type="SAM" id="SignalP"/>
    </source>
</evidence>
<dbReference type="Proteomes" id="UP000238701">
    <property type="component" value="Unassembled WGS sequence"/>
</dbReference>